<dbReference type="InterPro" id="IPR036188">
    <property type="entry name" value="FAD/NAD-bd_sf"/>
</dbReference>
<evidence type="ECO:0000256" key="6">
    <source>
        <dbReference type="ARBA" id="ARBA00022827"/>
    </source>
</evidence>
<dbReference type="UniPathway" id="UPA00618">
    <property type="reaction ID" value="UER00674"/>
</dbReference>
<proteinExistence type="inferred from homology"/>
<comment type="pathway">
    <text evidence="2">Polyol metabolism; glycerol degradation via glycerol kinase pathway; glycerone phosphate from sn-glycerol 3-phosphate (aerobic route): step 1/1.</text>
</comment>
<dbReference type="InterPro" id="IPR038299">
    <property type="entry name" value="DAO_C_sf"/>
</dbReference>
<dbReference type="InterPro" id="IPR031656">
    <property type="entry name" value="DAO_C"/>
</dbReference>
<dbReference type="PANTHER" id="PTHR11985:SF35">
    <property type="entry name" value="ANAEROBIC GLYCEROL-3-PHOSPHATE DEHYDROGENASE SUBUNIT A"/>
    <property type="match status" value="1"/>
</dbReference>
<evidence type="ECO:0000259" key="11">
    <source>
        <dbReference type="Pfam" id="PF16901"/>
    </source>
</evidence>
<dbReference type="GO" id="GO:0019563">
    <property type="term" value="P:glycerol catabolic process"/>
    <property type="evidence" value="ECO:0007669"/>
    <property type="project" value="UniProtKB-UniPathway"/>
</dbReference>
<evidence type="ECO:0000256" key="3">
    <source>
        <dbReference type="ARBA" id="ARBA00007330"/>
    </source>
</evidence>
<evidence type="ECO:0000256" key="5">
    <source>
        <dbReference type="ARBA" id="ARBA00022798"/>
    </source>
</evidence>
<accession>A0A345BVK3</accession>
<dbReference type="GO" id="GO:0009331">
    <property type="term" value="C:glycerol-3-phosphate dehydrogenase (FAD) complex"/>
    <property type="evidence" value="ECO:0007669"/>
    <property type="project" value="UniProtKB-UniRule"/>
</dbReference>
<gene>
    <name evidence="12" type="ORF">DT065_02440</name>
</gene>
<dbReference type="Proteomes" id="UP000252100">
    <property type="component" value="Chromosome"/>
</dbReference>
<dbReference type="KEGG" id="rue:DT065_02440"/>
<dbReference type="PANTHER" id="PTHR11985">
    <property type="entry name" value="GLYCEROL-3-PHOSPHATE DEHYDROGENASE"/>
    <property type="match status" value="1"/>
</dbReference>
<evidence type="ECO:0000256" key="7">
    <source>
        <dbReference type="ARBA" id="ARBA00023002"/>
    </source>
</evidence>
<dbReference type="EC" id="1.1.5.3" evidence="9"/>
<dbReference type="Pfam" id="PF16901">
    <property type="entry name" value="DAO_C"/>
    <property type="match status" value="1"/>
</dbReference>
<evidence type="ECO:0000313" key="13">
    <source>
        <dbReference type="Proteomes" id="UP000252100"/>
    </source>
</evidence>
<evidence type="ECO:0000256" key="2">
    <source>
        <dbReference type="ARBA" id="ARBA00004977"/>
    </source>
</evidence>
<dbReference type="EMBL" id="CP031092">
    <property type="protein sequence ID" value="AXF54984.1"/>
    <property type="molecule type" value="Genomic_DNA"/>
</dbReference>
<comment type="similarity">
    <text evidence="3 9">Belongs to the FAD-dependent glycerol-3-phosphate dehydrogenase family.</text>
</comment>
<dbReference type="GO" id="GO:0046168">
    <property type="term" value="P:glycerol-3-phosphate catabolic process"/>
    <property type="evidence" value="ECO:0007669"/>
    <property type="project" value="TreeGrafter"/>
</dbReference>
<evidence type="ECO:0000313" key="12">
    <source>
        <dbReference type="EMBL" id="AXF54984.1"/>
    </source>
</evidence>
<name>A0A345BVK3_9BACI</name>
<dbReference type="InterPro" id="IPR006076">
    <property type="entry name" value="FAD-dep_OxRdtase"/>
</dbReference>
<dbReference type="GO" id="GO:0004368">
    <property type="term" value="F:glycerol-3-phosphate dehydrogenase (quinone) activity"/>
    <property type="evidence" value="ECO:0007669"/>
    <property type="project" value="UniProtKB-EC"/>
</dbReference>
<keyword evidence="5" id="KW-0319">Glycerol metabolism</keyword>
<evidence type="ECO:0000256" key="1">
    <source>
        <dbReference type="ARBA" id="ARBA00001974"/>
    </source>
</evidence>
<keyword evidence="7 9" id="KW-0560">Oxidoreductase</keyword>
<evidence type="ECO:0000256" key="9">
    <source>
        <dbReference type="RuleBase" id="RU361217"/>
    </source>
</evidence>
<reference evidence="12 13" key="1">
    <citation type="journal article" date="2018" name="J. Microbiol.">
        <title>Salicibibacter kimchii gen. nov., sp. nov., a moderately halophilic and alkalitolerant bacterium in the family Bacillaceae, isolated from kimchi.</title>
        <authorList>
            <person name="Jang J.Y."/>
            <person name="Oh Y.J."/>
            <person name="Lim S.K."/>
            <person name="Park H.K."/>
            <person name="Lee C."/>
            <person name="Kim J.Y."/>
            <person name="Lee M.A."/>
            <person name="Choi H.J."/>
        </authorList>
    </citation>
    <scope>NUCLEOTIDE SEQUENCE [LARGE SCALE GENOMIC DNA]</scope>
    <source>
        <strain evidence="12 13">NKC1-1</strain>
    </source>
</reference>
<dbReference type="PROSITE" id="PS00977">
    <property type="entry name" value="FAD_G3PDH_1"/>
    <property type="match status" value="1"/>
</dbReference>
<comment type="catalytic activity">
    <reaction evidence="8 9">
        <text>a quinone + sn-glycerol 3-phosphate = dihydroxyacetone phosphate + a quinol</text>
        <dbReference type="Rhea" id="RHEA:18977"/>
        <dbReference type="ChEBI" id="CHEBI:24646"/>
        <dbReference type="ChEBI" id="CHEBI:57597"/>
        <dbReference type="ChEBI" id="CHEBI:57642"/>
        <dbReference type="ChEBI" id="CHEBI:132124"/>
        <dbReference type="EC" id="1.1.5.3"/>
    </reaction>
</comment>
<dbReference type="Gene3D" id="3.30.9.10">
    <property type="entry name" value="D-Amino Acid Oxidase, subunit A, domain 2"/>
    <property type="match status" value="1"/>
</dbReference>
<evidence type="ECO:0000256" key="8">
    <source>
        <dbReference type="ARBA" id="ARBA00049055"/>
    </source>
</evidence>
<keyword evidence="4 9" id="KW-0285">Flavoprotein</keyword>
<dbReference type="SUPFAM" id="SSF51905">
    <property type="entry name" value="FAD/NAD(P)-binding domain"/>
    <property type="match status" value="1"/>
</dbReference>
<sequence>MSIHPFSPKGRKQALERMSEQSFDLLIIGGGITGAGLARDAALRGLKVALVEKEDFGYGTSSRSSKLVHGGVRYLANGEVNLVRESAKERKVLKAIAPHLVHPLPFVFPLYKGDNKTKFKTGFYIFDKMAGNSEEDSHQSLTPADVREYAPNLRDPLKGGFVYGEYITEDARFTVMNALSAAEHGALVANHSAAIRIESDEHDQVIGATVQDTLTEKQFTVNAKITVNATGPWAQQTLEENDLTAPKDLLLSKGIHIVFSAAKLPINGAVALKSADGKEGFAIRRWDYVYVGTTDVPHEEEIHSTTADRKAIHHLLDMTQNCFPDAQLSEADIKGTWAGLRPLILEEGKSARDTSRHDEVWKNKEGLLTIAGGKLTTYRNMADRVLNEVGESLDMDLEDNHRTAEVKLPGGDIGDDFEALKKEMETTLATYGINEETTERLTWLYGSSINTLIQYGREDSVWLEPLADDVPAIKGEVRLAVEQEMAMNLIDFMDRRAALLLFGSENSHAAAETAATIMGEYFNWDEAETKRQVKTYTAYVERHRIPVKTLG</sequence>
<feature type="domain" description="FAD dependent oxidoreductase" evidence="10">
    <location>
        <begin position="24"/>
        <end position="378"/>
    </location>
</feature>
<evidence type="ECO:0000259" key="10">
    <source>
        <dbReference type="Pfam" id="PF01266"/>
    </source>
</evidence>
<organism evidence="12 13">
    <name type="scientific">Salicibibacter kimchii</name>
    <dbReference type="NCBI Taxonomy" id="2099786"/>
    <lineage>
        <taxon>Bacteria</taxon>
        <taxon>Bacillati</taxon>
        <taxon>Bacillota</taxon>
        <taxon>Bacilli</taxon>
        <taxon>Bacillales</taxon>
        <taxon>Bacillaceae</taxon>
        <taxon>Salicibibacter</taxon>
    </lineage>
</organism>
<dbReference type="RefSeq" id="WP_114370550.1">
    <property type="nucleotide sequence ID" value="NZ_CP031092.1"/>
</dbReference>
<dbReference type="Pfam" id="PF01266">
    <property type="entry name" value="DAO"/>
    <property type="match status" value="1"/>
</dbReference>
<dbReference type="OrthoDB" id="9801699at2"/>
<evidence type="ECO:0000256" key="4">
    <source>
        <dbReference type="ARBA" id="ARBA00022630"/>
    </source>
</evidence>
<comment type="cofactor">
    <cofactor evidence="1 9">
        <name>FAD</name>
        <dbReference type="ChEBI" id="CHEBI:57692"/>
    </cofactor>
</comment>
<dbReference type="PRINTS" id="PR01001">
    <property type="entry name" value="FADG3PDH"/>
</dbReference>
<dbReference type="Gene3D" id="1.10.8.870">
    <property type="entry name" value="Alpha-glycerophosphate oxidase, cap domain"/>
    <property type="match status" value="1"/>
</dbReference>
<keyword evidence="13" id="KW-1185">Reference proteome</keyword>
<feature type="domain" description="Alpha-glycerophosphate oxidase C-terminal" evidence="11">
    <location>
        <begin position="402"/>
        <end position="528"/>
    </location>
</feature>
<dbReference type="Gene3D" id="3.50.50.60">
    <property type="entry name" value="FAD/NAD(P)-binding domain"/>
    <property type="match status" value="1"/>
</dbReference>
<keyword evidence="6" id="KW-0274">FAD</keyword>
<dbReference type="InterPro" id="IPR000447">
    <property type="entry name" value="G3P_DH_FAD-dep"/>
</dbReference>
<protein>
    <recommendedName>
        <fullName evidence="9">Glycerol-3-phosphate dehydrogenase</fullName>
        <ecNumber evidence="9">1.1.5.3</ecNumber>
    </recommendedName>
</protein>
<dbReference type="PROSITE" id="PS00978">
    <property type="entry name" value="FAD_G3PDH_2"/>
    <property type="match status" value="1"/>
</dbReference>
<dbReference type="AlphaFoldDB" id="A0A345BVK3"/>
<dbReference type="SUPFAM" id="SSF54373">
    <property type="entry name" value="FAD-linked reductases, C-terminal domain"/>
    <property type="match status" value="1"/>
</dbReference>